<reference evidence="1 2" key="1">
    <citation type="submission" date="2016-03" db="EMBL/GenBank/DDBJ databases">
        <title>Deep-sea bacteria in the southern Pacific.</title>
        <authorList>
            <person name="Tang K."/>
        </authorList>
    </citation>
    <scope>NUCLEOTIDE SEQUENCE [LARGE SCALE GENOMIC DNA]</scope>
    <source>
        <strain evidence="1 2">JLT2016</strain>
    </source>
</reference>
<accession>A0A1U7D1J0</accession>
<sequence length="57" mass="6771">MPCHVSPVCGPVCSPLSRTRRAWPVARWCRCGRRREACSRRVARRGRFRPWHRRAAR</sequence>
<dbReference type="KEGG" id="tpro:Ga0080559_TMP1177"/>
<gene>
    <name evidence="1" type="ORF">Ga0080559_TMP1177</name>
</gene>
<protein>
    <submittedName>
        <fullName evidence="1">Uncharacterized protein</fullName>
    </submittedName>
</protein>
<name>A0A1U7D1J0_9RHOB</name>
<dbReference type="STRING" id="1229727.Ga0080559_TMP1177"/>
<keyword evidence="2" id="KW-1185">Reference proteome</keyword>
<evidence type="ECO:0000313" key="2">
    <source>
        <dbReference type="Proteomes" id="UP000186559"/>
    </source>
</evidence>
<dbReference type="EMBL" id="CP014796">
    <property type="protein sequence ID" value="APX21973.1"/>
    <property type="molecule type" value="Genomic_DNA"/>
</dbReference>
<organism evidence="1 2">
    <name type="scientific">Salipiger profundus</name>
    <dbReference type="NCBI Taxonomy" id="1229727"/>
    <lineage>
        <taxon>Bacteria</taxon>
        <taxon>Pseudomonadati</taxon>
        <taxon>Pseudomonadota</taxon>
        <taxon>Alphaproteobacteria</taxon>
        <taxon>Rhodobacterales</taxon>
        <taxon>Roseobacteraceae</taxon>
        <taxon>Salipiger</taxon>
    </lineage>
</organism>
<proteinExistence type="predicted"/>
<evidence type="ECO:0000313" key="1">
    <source>
        <dbReference type="EMBL" id="APX21973.1"/>
    </source>
</evidence>
<dbReference type="AlphaFoldDB" id="A0A1U7D1J0"/>
<dbReference type="Proteomes" id="UP000186559">
    <property type="component" value="Chromosome"/>
</dbReference>